<sequence length="433" mass="49154">MHREVVYSLILLTSIILNVGFRRTQNITQDITHVTNSKVHLTRTCLTIIRYRSSPKRSATPLRTSTPKRSATPPRTATPKRSATPLRTSTPKRSATPLRTATPKRPSTPPRTATPKRSSTPLRTATPKIPSTPLRTLTPKRPRTPPRNAISRTTELSVLAAEELNARFKDEVGSCRGPRGEERPAYECSGIMFRGVRWDRKPYAWSMSPNNLEKQSFSMAYLRRDAQWSGLLLDQHDTGFIMYPQLKTPSTKRRYRVLCAFPVDGTTDRRNGDYACGRSHANLGGESGPCDEQGILTFDDWLAHYKRVGYTDFFEKQCAFNMTVPSAPALFRTVLKASNFIQNEPFGFKNNEIVVRAWNEENAERLPIEAFFYAVDSPDGMRTAWEFQRDFLRASGGEIVPIVAVRFPIGEKGTPERRTFKVFPVKEQVRKRT</sequence>
<accession>A0A9P0EXA3</accession>
<feature type="chain" id="PRO_5040298054" evidence="2">
    <location>
        <begin position="21"/>
        <end position="433"/>
    </location>
</feature>
<gene>
    <name evidence="3" type="ORF">BEMITA_LOCUS2546</name>
</gene>
<feature type="region of interest" description="Disordered" evidence="1">
    <location>
        <begin position="55"/>
        <end position="155"/>
    </location>
</feature>
<dbReference type="EMBL" id="OU963871">
    <property type="protein sequence ID" value="CAH0383066.1"/>
    <property type="molecule type" value="Genomic_DNA"/>
</dbReference>
<feature type="signal peptide" evidence="2">
    <location>
        <begin position="1"/>
        <end position="20"/>
    </location>
</feature>
<organism evidence="3 4">
    <name type="scientific">Bemisia tabaci</name>
    <name type="common">Sweetpotato whitefly</name>
    <name type="synonym">Aleurodes tabaci</name>
    <dbReference type="NCBI Taxonomy" id="7038"/>
    <lineage>
        <taxon>Eukaryota</taxon>
        <taxon>Metazoa</taxon>
        <taxon>Ecdysozoa</taxon>
        <taxon>Arthropoda</taxon>
        <taxon>Hexapoda</taxon>
        <taxon>Insecta</taxon>
        <taxon>Pterygota</taxon>
        <taxon>Neoptera</taxon>
        <taxon>Paraneoptera</taxon>
        <taxon>Hemiptera</taxon>
        <taxon>Sternorrhyncha</taxon>
        <taxon>Aleyrodoidea</taxon>
        <taxon>Aleyrodidae</taxon>
        <taxon>Aleyrodinae</taxon>
        <taxon>Bemisia</taxon>
    </lineage>
</organism>
<evidence type="ECO:0000313" key="3">
    <source>
        <dbReference type="EMBL" id="CAH0383066.1"/>
    </source>
</evidence>
<proteinExistence type="predicted"/>
<keyword evidence="2" id="KW-0732">Signal</keyword>
<dbReference type="Proteomes" id="UP001152759">
    <property type="component" value="Chromosome 10"/>
</dbReference>
<name>A0A9P0EXA3_BEMTA</name>
<evidence type="ECO:0000313" key="4">
    <source>
        <dbReference type="Proteomes" id="UP001152759"/>
    </source>
</evidence>
<dbReference type="AlphaFoldDB" id="A0A9P0EXA3"/>
<keyword evidence="4" id="KW-1185">Reference proteome</keyword>
<reference evidence="3" key="1">
    <citation type="submission" date="2021-12" db="EMBL/GenBank/DDBJ databases">
        <authorList>
            <person name="King R."/>
        </authorList>
    </citation>
    <scope>NUCLEOTIDE SEQUENCE</scope>
</reference>
<feature type="compositionally biased region" description="Polar residues" evidence="1">
    <location>
        <begin position="61"/>
        <end position="99"/>
    </location>
</feature>
<protein>
    <submittedName>
        <fullName evidence="3">Uncharacterized protein</fullName>
    </submittedName>
</protein>
<evidence type="ECO:0000256" key="1">
    <source>
        <dbReference type="SAM" id="MobiDB-lite"/>
    </source>
</evidence>
<evidence type="ECO:0000256" key="2">
    <source>
        <dbReference type="SAM" id="SignalP"/>
    </source>
</evidence>
<dbReference type="KEGG" id="btab:109037687"/>